<dbReference type="RefSeq" id="WP_179586973.1">
    <property type="nucleotide sequence ID" value="NZ_JACBYR010000001.1"/>
</dbReference>
<proteinExistence type="predicted"/>
<sequence length="78" mass="8506">MDLLTGLAGHPHHAAAEFTKADQELKSFRERAGGGADALRTGPLLRLRVYDLSMREARPEVIAKKMSFLSILCVPGLC</sequence>
<comment type="caution">
    <text evidence="1">The sequence shown here is derived from an EMBL/GenBank/DDBJ whole genome shotgun (WGS) entry which is preliminary data.</text>
</comment>
<reference evidence="1 2" key="1">
    <citation type="submission" date="2020-07" db="EMBL/GenBank/DDBJ databases">
        <title>Genomic Encyclopedia of Type Strains, Phase IV (KMG-V): Genome sequencing to study the core and pangenomes of soil and plant-associated prokaryotes.</title>
        <authorList>
            <person name="Whitman W."/>
        </authorList>
    </citation>
    <scope>NUCLEOTIDE SEQUENCE [LARGE SCALE GENOMIC DNA]</scope>
    <source>
        <strain evidence="1 2">SAS40</strain>
    </source>
</reference>
<dbReference type="Proteomes" id="UP000542125">
    <property type="component" value="Unassembled WGS sequence"/>
</dbReference>
<evidence type="ECO:0000313" key="1">
    <source>
        <dbReference type="EMBL" id="NYE83375.1"/>
    </source>
</evidence>
<protein>
    <submittedName>
        <fullName evidence="1">Uncharacterized protein</fullName>
    </submittedName>
</protein>
<dbReference type="AlphaFoldDB" id="A0A7Y9IUM0"/>
<dbReference type="EMBL" id="JACBYR010000001">
    <property type="protein sequence ID" value="NYE83375.1"/>
    <property type="molecule type" value="Genomic_DNA"/>
</dbReference>
<evidence type="ECO:0000313" key="2">
    <source>
        <dbReference type="Proteomes" id="UP000542125"/>
    </source>
</evidence>
<gene>
    <name evidence="1" type="ORF">FHW18_002646</name>
</gene>
<name>A0A7Y9IUM0_9BURK</name>
<organism evidence="1 2">
    <name type="scientific">Pigmentiphaga litoralis</name>
    <dbReference type="NCBI Taxonomy" id="516702"/>
    <lineage>
        <taxon>Bacteria</taxon>
        <taxon>Pseudomonadati</taxon>
        <taxon>Pseudomonadota</taxon>
        <taxon>Betaproteobacteria</taxon>
        <taxon>Burkholderiales</taxon>
        <taxon>Alcaligenaceae</taxon>
        <taxon>Pigmentiphaga</taxon>
    </lineage>
</organism>
<accession>A0A7Y9IUM0</accession>
<keyword evidence="2" id="KW-1185">Reference proteome</keyword>